<proteinExistence type="predicted"/>
<dbReference type="AlphaFoldDB" id="K9WI77"/>
<accession>K9WI77</accession>
<dbReference type="STRING" id="1173027.Mic7113_3793"/>
<dbReference type="PANTHER" id="PTHR42896:SF2">
    <property type="entry name" value="CBBY-LIKE PROTEIN"/>
    <property type="match status" value="1"/>
</dbReference>
<dbReference type="SUPFAM" id="SSF56784">
    <property type="entry name" value="HAD-like"/>
    <property type="match status" value="1"/>
</dbReference>
<dbReference type="HOGENOM" id="CLU_045011_0_2_3"/>
<sequence length="256" mass="28493">MGELRALIFDVDGTLADTERDGHRVAFNRAFARSGLHWDWSVELYGELLAIAGGKERIRFYIKEYQPDFEPPTDLDKFIADLHAIKTRYYQQIVAEGAIPLRLGVKRLLKEAREQGMRLAIATTAALPNVTALLEHTLGSDSPSWFEVIAAGDIVPAKKPAPDIYHYVLETMGLEARDCLVFEDSNHGFWASSQAGLKTVVTVNPYTQNQDFSGALLVLTDLGEPDQPFTVLAGDAGDWKYLDMSLVHHLHSVHSD</sequence>
<dbReference type="SFLD" id="SFLDF00035">
    <property type="entry name" value="phosphoglycolate_phosphatase"/>
    <property type="match status" value="1"/>
</dbReference>
<dbReference type="GO" id="GO:0016787">
    <property type="term" value="F:hydrolase activity"/>
    <property type="evidence" value="ECO:0007669"/>
    <property type="project" value="InterPro"/>
</dbReference>
<dbReference type="InterPro" id="IPR006439">
    <property type="entry name" value="HAD-SF_hydro_IA"/>
</dbReference>
<dbReference type="Gene3D" id="3.40.50.1000">
    <property type="entry name" value="HAD superfamily/HAD-like"/>
    <property type="match status" value="1"/>
</dbReference>
<organism evidence="1 2">
    <name type="scientific">Allocoleopsis franciscana PCC 7113</name>
    <dbReference type="NCBI Taxonomy" id="1173027"/>
    <lineage>
        <taxon>Bacteria</taxon>
        <taxon>Bacillati</taxon>
        <taxon>Cyanobacteriota</taxon>
        <taxon>Cyanophyceae</taxon>
        <taxon>Coleofasciculales</taxon>
        <taxon>Coleofasciculaceae</taxon>
        <taxon>Allocoleopsis</taxon>
        <taxon>Allocoleopsis franciscana</taxon>
    </lineage>
</organism>
<evidence type="ECO:0000313" key="1">
    <source>
        <dbReference type="EMBL" id="AFZ19511.1"/>
    </source>
</evidence>
<dbReference type="Proteomes" id="UP000010471">
    <property type="component" value="Chromosome"/>
</dbReference>
<evidence type="ECO:0000313" key="2">
    <source>
        <dbReference type="Proteomes" id="UP000010471"/>
    </source>
</evidence>
<dbReference type="KEGG" id="mic:Mic7113_3793"/>
<dbReference type="RefSeq" id="WP_015183652.1">
    <property type="nucleotide sequence ID" value="NC_019738.1"/>
</dbReference>
<dbReference type="InterPro" id="IPR023198">
    <property type="entry name" value="PGP-like_dom2"/>
</dbReference>
<dbReference type="PANTHER" id="PTHR42896">
    <property type="entry name" value="XYLULOSE-1,5-BISPHOSPHATE (XUBP) PHOSPHATASE"/>
    <property type="match status" value="1"/>
</dbReference>
<dbReference type="PATRIC" id="fig|1173027.3.peg.4175"/>
<dbReference type="Gene3D" id="1.10.150.240">
    <property type="entry name" value="Putative phosphatase, domain 2"/>
    <property type="match status" value="1"/>
</dbReference>
<dbReference type="SFLD" id="SFLDS00003">
    <property type="entry name" value="Haloacid_Dehalogenase"/>
    <property type="match status" value="1"/>
</dbReference>
<dbReference type="EMBL" id="CP003630">
    <property type="protein sequence ID" value="AFZ19511.1"/>
    <property type="molecule type" value="Genomic_DNA"/>
</dbReference>
<dbReference type="InterPro" id="IPR044999">
    <property type="entry name" value="CbbY-like"/>
</dbReference>
<dbReference type="eggNOG" id="COG0637">
    <property type="taxonomic scope" value="Bacteria"/>
</dbReference>
<dbReference type="Pfam" id="PF00702">
    <property type="entry name" value="Hydrolase"/>
    <property type="match status" value="1"/>
</dbReference>
<name>K9WI77_9CYAN</name>
<keyword evidence="2" id="KW-1185">Reference proteome</keyword>
<protein>
    <submittedName>
        <fullName evidence="1">Haloacid dehalogenase superfamily protein, subfamily IA, variant 3 with third motif having DD or ED</fullName>
    </submittedName>
</protein>
<dbReference type="SFLD" id="SFLDG01135">
    <property type="entry name" value="C1.5.6:_HAD__Beta-PGM__Phospha"/>
    <property type="match status" value="1"/>
</dbReference>
<gene>
    <name evidence="1" type="ORF">Mic7113_3793</name>
</gene>
<dbReference type="NCBIfam" id="TIGR01509">
    <property type="entry name" value="HAD-SF-IA-v3"/>
    <property type="match status" value="1"/>
</dbReference>
<dbReference type="OrthoDB" id="9797743at2"/>
<dbReference type="CDD" id="cd07528">
    <property type="entry name" value="HAD_CbbY-like"/>
    <property type="match status" value="1"/>
</dbReference>
<dbReference type="InterPro" id="IPR036412">
    <property type="entry name" value="HAD-like_sf"/>
</dbReference>
<dbReference type="SFLD" id="SFLDG01129">
    <property type="entry name" value="C1.5:_HAD__Beta-PGM__Phosphata"/>
    <property type="match status" value="1"/>
</dbReference>
<dbReference type="InterPro" id="IPR023214">
    <property type="entry name" value="HAD_sf"/>
</dbReference>
<reference evidence="1 2" key="1">
    <citation type="submission" date="2012-06" db="EMBL/GenBank/DDBJ databases">
        <title>Finished chromosome of genome of Microcoleus sp. PCC 7113.</title>
        <authorList>
            <consortium name="US DOE Joint Genome Institute"/>
            <person name="Gugger M."/>
            <person name="Coursin T."/>
            <person name="Rippka R."/>
            <person name="Tandeau De Marsac N."/>
            <person name="Huntemann M."/>
            <person name="Wei C.-L."/>
            <person name="Han J."/>
            <person name="Detter J.C."/>
            <person name="Han C."/>
            <person name="Tapia R."/>
            <person name="Chen A."/>
            <person name="Kyrpides N."/>
            <person name="Mavromatis K."/>
            <person name="Markowitz V."/>
            <person name="Szeto E."/>
            <person name="Ivanova N."/>
            <person name="Pagani I."/>
            <person name="Pati A."/>
            <person name="Goodwin L."/>
            <person name="Nordberg H.P."/>
            <person name="Cantor M.N."/>
            <person name="Hua S.X."/>
            <person name="Woyke T."/>
            <person name="Kerfeld C.A."/>
        </authorList>
    </citation>
    <scope>NUCLEOTIDE SEQUENCE [LARGE SCALE GENOMIC DNA]</scope>
    <source>
        <strain evidence="1 2">PCC 7113</strain>
    </source>
</reference>